<keyword evidence="9" id="KW-1185">Reference proteome</keyword>
<dbReference type="InterPro" id="IPR005950">
    <property type="entry name" value="ModA"/>
</dbReference>
<dbReference type="CDD" id="cd13539">
    <property type="entry name" value="PBP2_AvModA"/>
    <property type="match status" value="1"/>
</dbReference>
<dbReference type="PIRSF" id="PIRSF004846">
    <property type="entry name" value="ModA"/>
    <property type="match status" value="1"/>
</dbReference>
<dbReference type="Pfam" id="PF13531">
    <property type="entry name" value="SBP_bac_11"/>
    <property type="match status" value="1"/>
</dbReference>
<dbReference type="AlphaFoldDB" id="A0A7M1BCF0"/>
<keyword evidence="4 7" id="KW-0732">Signal</keyword>
<sequence>MVKKIFITLLLLSVTLFAQKITIFAASDLKFALDTIKADFLKAHKNDTINIIYGSSGKGRVQIERGAPYDIYFSANMDYVKYLYNKGFIITKPKLYAIGRLVIWSKNKNFQSAKSFENFTQPWVNKITIANPNHAPYGQKAKQALQSMHLYKKLKPKIVFGENISQTTNYINIKAADIGIIALSLALAPNIRQSPFHDYYLIDDSLHEPLYQGYGITSHAKSSSLAQEFISFFQQADSQKIMRAYGFKVAK</sequence>
<evidence type="ECO:0000313" key="8">
    <source>
        <dbReference type="EMBL" id="QOP46488.1"/>
    </source>
</evidence>
<feature type="signal peptide" evidence="7">
    <location>
        <begin position="1"/>
        <end position="18"/>
    </location>
</feature>
<organism evidence="8 9">
    <name type="scientific">Sulfurimonas paralvinellae</name>
    <dbReference type="NCBI Taxonomy" id="317658"/>
    <lineage>
        <taxon>Bacteria</taxon>
        <taxon>Pseudomonadati</taxon>
        <taxon>Campylobacterota</taxon>
        <taxon>Epsilonproteobacteria</taxon>
        <taxon>Campylobacterales</taxon>
        <taxon>Sulfurimonadaceae</taxon>
        <taxon>Sulfurimonas</taxon>
    </lineage>
</organism>
<dbReference type="FunFam" id="3.40.190.10:FF:000035">
    <property type="entry name" value="Molybdate ABC transporter substrate-binding protein"/>
    <property type="match status" value="1"/>
</dbReference>
<dbReference type="InterPro" id="IPR050682">
    <property type="entry name" value="ModA/WtpA"/>
</dbReference>
<evidence type="ECO:0000256" key="3">
    <source>
        <dbReference type="ARBA" id="ARBA00022723"/>
    </source>
</evidence>
<dbReference type="GO" id="GO:0015689">
    <property type="term" value="P:molybdate ion transport"/>
    <property type="evidence" value="ECO:0007669"/>
    <property type="project" value="InterPro"/>
</dbReference>
<dbReference type="NCBIfam" id="TIGR01256">
    <property type="entry name" value="modA"/>
    <property type="match status" value="1"/>
</dbReference>
<comment type="subunit">
    <text evidence="5">The complex is composed of two ATP-binding proteins (ModC), two transmembrane proteins (ModB) and a solute-binding protein (ModA).</text>
</comment>
<reference evidence="8 9" key="1">
    <citation type="submission" date="2019-07" db="EMBL/GenBank/DDBJ databases">
        <title>Sulfurimonas paralvinellae sp. nov., a novel mesophilic, hydrogen- and sulfur-oxidizing chemolithoautotroph within the Epsilonproteo- bacteria isolated from a deep-sea hydrothermal vent polychaete nest, reclassification of Thiomicrospira denitrificans as Sulfurimonas denitrificans comb. nov. and emended description of the genus Sulfurimonas.</title>
        <authorList>
            <person name="Wang S."/>
            <person name="Jiang L."/>
            <person name="Shao Z."/>
        </authorList>
    </citation>
    <scope>NUCLEOTIDE SEQUENCE [LARGE SCALE GENOMIC DNA]</scope>
    <source>
        <strain evidence="8 9">GO25</strain>
    </source>
</reference>
<dbReference type="EMBL" id="CP041406">
    <property type="protein sequence ID" value="QOP46488.1"/>
    <property type="molecule type" value="Genomic_DNA"/>
</dbReference>
<name>A0A7M1BCF0_9BACT</name>
<gene>
    <name evidence="8" type="primary">modA</name>
    <name evidence="8" type="ORF">FM071_09350</name>
</gene>
<dbReference type="Proteomes" id="UP000593580">
    <property type="component" value="Chromosome"/>
</dbReference>
<evidence type="ECO:0000256" key="1">
    <source>
        <dbReference type="ARBA" id="ARBA00009175"/>
    </source>
</evidence>
<protein>
    <submittedName>
        <fullName evidence="8">Molybdate ABC transporter substrate-binding protein</fullName>
    </submittedName>
</protein>
<evidence type="ECO:0000256" key="7">
    <source>
        <dbReference type="SAM" id="SignalP"/>
    </source>
</evidence>
<evidence type="ECO:0000313" key="9">
    <source>
        <dbReference type="Proteomes" id="UP000593580"/>
    </source>
</evidence>
<dbReference type="GO" id="GO:1901359">
    <property type="term" value="F:tungstate binding"/>
    <property type="evidence" value="ECO:0007669"/>
    <property type="project" value="UniProtKB-ARBA"/>
</dbReference>
<dbReference type="GO" id="GO:0046872">
    <property type="term" value="F:metal ion binding"/>
    <property type="evidence" value="ECO:0007669"/>
    <property type="project" value="UniProtKB-KW"/>
</dbReference>
<accession>A0A7M1BCF0</accession>
<evidence type="ECO:0000256" key="5">
    <source>
        <dbReference type="ARBA" id="ARBA00062515"/>
    </source>
</evidence>
<feature type="binding site" evidence="6">
    <location>
        <position position="56"/>
    </location>
    <ligand>
        <name>molybdate</name>
        <dbReference type="ChEBI" id="CHEBI:36264"/>
    </ligand>
</feature>
<dbReference type="GO" id="GO:0030973">
    <property type="term" value="F:molybdate ion binding"/>
    <property type="evidence" value="ECO:0007669"/>
    <property type="project" value="InterPro"/>
</dbReference>
<proteinExistence type="inferred from homology"/>
<dbReference type="PANTHER" id="PTHR30632:SF14">
    <property type="entry name" value="TUNGSTATE_MOLYBDATE_CHROMATE-BINDING PROTEIN MODA"/>
    <property type="match status" value="1"/>
</dbReference>
<dbReference type="InterPro" id="IPR044084">
    <property type="entry name" value="AvModA-like_subst-bd"/>
</dbReference>
<dbReference type="PANTHER" id="PTHR30632">
    <property type="entry name" value="MOLYBDATE-BINDING PERIPLASMIC PROTEIN"/>
    <property type="match status" value="1"/>
</dbReference>
<evidence type="ECO:0000256" key="4">
    <source>
        <dbReference type="ARBA" id="ARBA00022729"/>
    </source>
</evidence>
<feature type="binding site" evidence="6">
    <location>
        <position position="164"/>
    </location>
    <ligand>
        <name>molybdate</name>
        <dbReference type="ChEBI" id="CHEBI:36264"/>
    </ligand>
</feature>
<evidence type="ECO:0000256" key="6">
    <source>
        <dbReference type="PIRSR" id="PIRSR004846-1"/>
    </source>
</evidence>
<dbReference type="Gene3D" id="3.40.190.10">
    <property type="entry name" value="Periplasmic binding protein-like II"/>
    <property type="match status" value="2"/>
</dbReference>
<evidence type="ECO:0000256" key="2">
    <source>
        <dbReference type="ARBA" id="ARBA00022505"/>
    </source>
</evidence>
<comment type="similarity">
    <text evidence="1">Belongs to the bacterial solute-binding protein ModA family.</text>
</comment>
<feature type="chain" id="PRO_5032563916" evidence="7">
    <location>
        <begin position="19"/>
        <end position="251"/>
    </location>
</feature>
<dbReference type="SUPFAM" id="SSF53850">
    <property type="entry name" value="Periplasmic binding protein-like II"/>
    <property type="match status" value="1"/>
</dbReference>
<keyword evidence="3 6" id="KW-0479">Metal-binding</keyword>
<keyword evidence="2 6" id="KW-0500">Molybdenum</keyword>
<dbReference type="KEGG" id="spal:FM071_09350"/>